<dbReference type="AlphaFoldDB" id="A0AA51RSE4"/>
<gene>
    <name evidence="2" type="ORF">Q9312_15670</name>
</gene>
<keyword evidence="1" id="KW-0812">Transmembrane</keyword>
<feature type="transmembrane region" description="Helical" evidence="1">
    <location>
        <begin position="97"/>
        <end position="115"/>
    </location>
</feature>
<feature type="transmembrane region" description="Helical" evidence="1">
    <location>
        <begin position="297"/>
        <end position="316"/>
    </location>
</feature>
<feature type="transmembrane region" description="Helical" evidence="1">
    <location>
        <begin position="210"/>
        <end position="231"/>
    </location>
</feature>
<feature type="transmembrane region" description="Helical" evidence="1">
    <location>
        <begin position="243"/>
        <end position="262"/>
    </location>
</feature>
<feature type="transmembrane region" description="Helical" evidence="1">
    <location>
        <begin position="336"/>
        <end position="363"/>
    </location>
</feature>
<evidence type="ECO:0000313" key="2">
    <source>
        <dbReference type="EMBL" id="WMS86660.1"/>
    </source>
</evidence>
<feature type="transmembrane region" description="Helical" evidence="1">
    <location>
        <begin position="268"/>
        <end position="290"/>
    </location>
</feature>
<sequence length="371" mass="42210">MSIQNNRVLAIDLVRGFIMFWIIGGDQIFKAIGTFNPHVLVSFLDRQMQHSEWHGLTFYDLIFPCFIFLSGVSLGLRPQQIQRLSVDVRSRLYQQSLRRFGLLVLLGIVYNHGWGVGIPNSFDDIRYASVLAKIAVAWLVSAMVVWHCTMRGQIWFLIGLVCLYGLLQHSVSNLGWVTNYSAENSLNTWMDQHYLPGVFYQSNHLDSEGLLGNIGSIINALIGAIISQLVFREGASNKLKLAQLLIFSMISLNLGWFLSIWIPVNKILWTVSFALFSSGYCILMLAAALVISDVLKLRALTVFFSVIGFNSIAIYLSTSLFDWHYLESSLFGQWIVILPAILQPFAWVLVAITIKWLLLAYCYEKRWRLKV</sequence>
<feature type="transmembrane region" description="Helical" evidence="1">
    <location>
        <begin position="12"/>
        <end position="33"/>
    </location>
</feature>
<dbReference type="Proteomes" id="UP001239782">
    <property type="component" value="Chromosome"/>
</dbReference>
<organism evidence="2 3">
    <name type="scientific">Pleionea litopenaei</name>
    <dbReference type="NCBI Taxonomy" id="3070815"/>
    <lineage>
        <taxon>Bacteria</taxon>
        <taxon>Pseudomonadati</taxon>
        <taxon>Pseudomonadota</taxon>
        <taxon>Gammaproteobacteria</taxon>
        <taxon>Oceanospirillales</taxon>
        <taxon>Pleioneaceae</taxon>
        <taxon>Pleionea</taxon>
    </lineage>
</organism>
<feature type="transmembrane region" description="Helical" evidence="1">
    <location>
        <begin position="154"/>
        <end position="171"/>
    </location>
</feature>
<keyword evidence="1" id="KW-0472">Membrane</keyword>
<evidence type="ECO:0008006" key="4">
    <source>
        <dbReference type="Google" id="ProtNLM"/>
    </source>
</evidence>
<feature type="transmembrane region" description="Helical" evidence="1">
    <location>
        <begin position="127"/>
        <end position="147"/>
    </location>
</feature>
<dbReference type="PANTHER" id="PTHR31061:SF24">
    <property type="entry name" value="LD22376P"/>
    <property type="match status" value="1"/>
</dbReference>
<protein>
    <recommendedName>
        <fullName evidence="4">Acyltransferase</fullName>
    </recommendedName>
</protein>
<accession>A0AA51RSE4</accession>
<feature type="transmembrane region" description="Helical" evidence="1">
    <location>
        <begin position="53"/>
        <end position="76"/>
    </location>
</feature>
<proteinExistence type="predicted"/>
<keyword evidence="3" id="KW-1185">Reference proteome</keyword>
<evidence type="ECO:0000313" key="3">
    <source>
        <dbReference type="Proteomes" id="UP001239782"/>
    </source>
</evidence>
<evidence type="ECO:0000256" key="1">
    <source>
        <dbReference type="SAM" id="Phobius"/>
    </source>
</evidence>
<dbReference type="RefSeq" id="WP_309201805.1">
    <property type="nucleotide sequence ID" value="NZ_CP133548.1"/>
</dbReference>
<dbReference type="EMBL" id="CP133548">
    <property type="protein sequence ID" value="WMS86660.1"/>
    <property type="molecule type" value="Genomic_DNA"/>
</dbReference>
<dbReference type="KEGG" id="plei:Q9312_15670"/>
<reference evidence="2 3" key="1">
    <citation type="submission" date="2023-08" db="EMBL/GenBank/DDBJ databases">
        <title>Pleionea litopenaei sp. nov., isolated from stomach of juvenile Litopenaeus vannamei.</title>
        <authorList>
            <person name="Rho A.M."/>
            <person name="Hwang C.Y."/>
        </authorList>
    </citation>
    <scope>NUCLEOTIDE SEQUENCE [LARGE SCALE GENOMIC DNA]</scope>
    <source>
        <strain evidence="2 3">HL-JVS1</strain>
    </source>
</reference>
<name>A0AA51RSE4_9GAMM</name>
<keyword evidence="1" id="KW-1133">Transmembrane helix</keyword>
<dbReference type="PANTHER" id="PTHR31061">
    <property type="entry name" value="LD22376P"/>
    <property type="match status" value="1"/>
</dbReference>